<accession>A0A5B8Y5R7</accession>
<feature type="compositionally biased region" description="Polar residues" evidence="1">
    <location>
        <begin position="404"/>
        <end position="418"/>
    </location>
</feature>
<proteinExistence type="predicted"/>
<protein>
    <recommendedName>
        <fullName evidence="4">Dickkopf N-terminal cysteine-rich domain-containing protein</fullName>
    </recommendedName>
</protein>
<evidence type="ECO:0000313" key="3">
    <source>
        <dbReference type="Proteomes" id="UP000315995"/>
    </source>
</evidence>
<sequence>MKKLHELFRPLGARTLGVVLVGLSTCLFVGCGDPSGGSSSPISCETNDDCPSNYTCELSDEEPAEGSDAGVSRVCKYDGGSNIPVVDGPPVALDQLPQKYAEIVCGRIFGCCDEAEKQEVLSEFGGAANEAECQTKAQALFGNLLGQMNDSVESGRATYSADNAGDCLATMESLDCSYGVFPDGAAEPEVCEKTLEGQVEDGGECYSDEECVVGECMGQEWSENGEVTQPGTCSTGFAIGEACEWSDECVEGTYCNQEYDEDTGEFVGTCEKIGDVGDACGGSSQSCKDGLFCDQQYDSDTGQTVGTCKAPSAVGESCDSGGCVDGAYCETYDPETGESPNVCKARKGEGEGCNYGQCNESTYCKVAEDGSSGSFSGTCTALKAAGEPCESSDECMSSWCGTSASNPEAGNTCQSDGSTDGAMCDGA</sequence>
<dbReference type="EMBL" id="CP041186">
    <property type="protein sequence ID" value="QDG51740.1"/>
    <property type="molecule type" value="Genomic_DNA"/>
</dbReference>
<keyword evidence="3" id="KW-1185">Reference proteome</keyword>
<dbReference type="Proteomes" id="UP000315995">
    <property type="component" value="Chromosome"/>
</dbReference>
<reference evidence="2 3" key="1">
    <citation type="submission" date="2019-06" db="EMBL/GenBank/DDBJ databases">
        <title>Persicimonas caeni gen. nov., sp. nov., a predatory bacterium isolated from solar saltern.</title>
        <authorList>
            <person name="Wang S."/>
        </authorList>
    </citation>
    <scope>NUCLEOTIDE SEQUENCE [LARGE SCALE GENOMIC DNA]</scope>
    <source>
        <strain evidence="2 3">YN101</strain>
    </source>
</reference>
<evidence type="ECO:0000256" key="1">
    <source>
        <dbReference type="SAM" id="MobiDB-lite"/>
    </source>
</evidence>
<gene>
    <name evidence="2" type="ORF">FIV42_13575</name>
</gene>
<evidence type="ECO:0008006" key="4">
    <source>
        <dbReference type="Google" id="ProtNLM"/>
    </source>
</evidence>
<name>A0A4Y6PU16_PERCE</name>
<accession>A0A4Y6PU16</accession>
<dbReference type="RefSeq" id="WP_141198220.1">
    <property type="nucleotide sequence ID" value="NZ_CP041186.1"/>
</dbReference>
<evidence type="ECO:0000313" key="2">
    <source>
        <dbReference type="EMBL" id="QDG51740.1"/>
    </source>
</evidence>
<dbReference type="AlphaFoldDB" id="A0A4Y6PU16"/>
<feature type="region of interest" description="Disordered" evidence="1">
    <location>
        <begin position="404"/>
        <end position="427"/>
    </location>
</feature>
<organism evidence="2 3">
    <name type="scientific">Persicimonas caeni</name>
    <dbReference type="NCBI Taxonomy" id="2292766"/>
    <lineage>
        <taxon>Bacteria</taxon>
        <taxon>Deltaproteobacteria</taxon>
        <taxon>Bradymonadales</taxon>
        <taxon>Bradymonadaceae</taxon>
        <taxon>Persicimonas</taxon>
    </lineage>
</organism>
<dbReference type="PROSITE" id="PS51257">
    <property type="entry name" value="PROKAR_LIPOPROTEIN"/>
    <property type="match status" value="1"/>
</dbReference>
<dbReference type="OrthoDB" id="5504878at2"/>